<organism evidence="6">
    <name type="scientific">Cladocopium goreaui</name>
    <dbReference type="NCBI Taxonomy" id="2562237"/>
    <lineage>
        <taxon>Eukaryota</taxon>
        <taxon>Sar</taxon>
        <taxon>Alveolata</taxon>
        <taxon>Dinophyceae</taxon>
        <taxon>Suessiales</taxon>
        <taxon>Symbiodiniaceae</taxon>
        <taxon>Cladocopium</taxon>
    </lineage>
</organism>
<accession>A0A9P1BN72</accession>
<dbReference type="InterPro" id="IPR051681">
    <property type="entry name" value="Ser/Thr_Kinases-Pseudokinases"/>
</dbReference>
<dbReference type="PANTHER" id="PTHR44329:SF298">
    <property type="entry name" value="MIXED LINEAGE KINASE DOMAIN-LIKE PROTEIN"/>
    <property type="match status" value="1"/>
</dbReference>
<feature type="domain" description="Protein kinase" evidence="5">
    <location>
        <begin position="1"/>
        <end position="250"/>
    </location>
</feature>
<sequence length="250" mass="27616">MLGPQLGAGGSAQVFRGSWKGQEVAVKRITAVAHLEAMKKEVDALRKLRHPRLVRFIGACLQPPLLLVVTEFMAGGSLHDRLFGRSAQQPPLAPRQRWLIACHTAEGLAFLHSHRVVHRDLKSMNILLDSRQNAKICDFGLAHQMCMESTHIARKLDGEGGSPRYMAPECYDASLGKLTEKVDIWAAGCILIELFGGILPYADCQTMPQLTARILVEKRPPDVPPQTNPQIIGLVGRCVMFDPSWRISAL</sequence>
<reference evidence="7" key="2">
    <citation type="submission" date="2024-04" db="EMBL/GenBank/DDBJ databases">
        <authorList>
            <person name="Chen Y."/>
            <person name="Shah S."/>
            <person name="Dougan E. K."/>
            <person name="Thang M."/>
            <person name="Chan C."/>
        </authorList>
    </citation>
    <scope>NUCLEOTIDE SEQUENCE [LARGE SCALE GENOMIC DNA]</scope>
</reference>
<evidence type="ECO:0000313" key="7">
    <source>
        <dbReference type="EMBL" id="CAL1129784.1"/>
    </source>
</evidence>
<dbReference type="PROSITE" id="PS00107">
    <property type="entry name" value="PROTEIN_KINASE_ATP"/>
    <property type="match status" value="1"/>
</dbReference>
<dbReference type="Gene3D" id="3.30.200.20">
    <property type="entry name" value="Phosphorylase Kinase, domain 1"/>
    <property type="match status" value="1"/>
</dbReference>
<dbReference type="OrthoDB" id="339325at2759"/>
<name>A0A9P1BN72_9DINO</name>
<dbReference type="Pfam" id="PF00069">
    <property type="entry name" value="Pkinase"/>
    <property type="match status" value="1"/>
</dbReference>
<dbReference type="SUPFAM" id="SSF56112">
    <property type="entry name" value="Protein kinase-like (PK-like)"/>
    <property type="match status" value="1"/>
</dbReference>
<dbReference type="PIRSF" id="PIRSF000654">
    <property type="entry name" value="Integrin-linked_kinase"/>
    <property type="match status" value="1"/>
</dbReference>
<protein>
    <recommendedName>
        <fullName evidence="5">Protein kinase domain-containing protein</fullName>
    </recommendedName>
</protein>
<feature type="non-terminal residue" evidence="6">
    <location>
        <position position="250"/>
    </location>
</feature>
<keyword evidence="4" id="KW-0808">Transferase</keyword>
<dbReference type="GO" id="GO:0004674">
    <property type="term" value="F:protein serine/threonine kinase activity"/>
    <property type="evidence" value="ECO:0007669"/>
    <property type="project" value="UniProtKB-KW"/>
</dbReference>
<dbReference type="Gene3D" id="1.10.510.10">
    <property type="entry name" value="Transferase(Phosphotransferase) domain 1"/>
    <property type="match status" value="1"/>
</dbReference>
<comment type="caution">
    <text evidence="6">The sequence shown here is derived from an EMBL/GenBank/DDBJ whole genome shotgun (WGS) entry which is preliminary data.</text>
</comment>
<dbReference type="EMBL" id="CAMXCT020000269">
    <property type="protein sequence ID" value="CAL1129784.1"/>
    <property type="molecule type" value="Genomic_DNA"/>
</dbReference>
<evidence type="ECO:0000256" key="4">
    <source>
        <dbReference type="RuleBase" id="RU000304"/>
    </source>
</evidence>
<evidence type="ECO:0000259" key="5">
    <source>
        <dbReference type="PROSITE" id="PS50011"/>
    </source>
</evidence>
<dbReference type="InterPro" id="IPR000719">
    <property type="entry name" value="Prot_kinase_dom"/>
</dbReference>
<keyword evidence="4" id="KW-0418">Kinase</keyword>
<dbReference type="GO" id="GO:0005524">
    <property type="term" value="F:ATP binding"/>
    <property type="evidence" value="ECO:0007669"/>
    <property type="project" value="UniProtKB-UniRule"/>
</dbReference>
<dbReference type="PANTHER" id="PTHR44329">
    <property type="entry name" value="SERINE/THREONINE-PROTEIN KINASE TNNI3K-RELATED"/>
    <property type="match status" value="1"/>
</dbReference>
<dbReference type="PROSITE" id="PS50011">
    <property type="entry name" value="PROTEIN_KINASE_DOM"/>
    <property type="match status" value="1"/>
</dbReference>
<dbReference type="AlphaFoldDB" id="A0A9P1BN72"/>
<evidence type="ECO:0000256" key="3">
    <source>
        <dbReference type="PROSITE-ProRule" id="PRU10141"/>
    </source>
</evidence>
<dbReference type="InterPro" id="IPR008271">
    <property type="entry name" value="Ser/Thr_kinase_AS"/>
</dbReference>
<keyword evidence="4" id="KW-0723">Serine/threonine-protein kinase</keyword>
<reference evidence="6" key="1">
    <citation type="submission" date="2022-10" db="EMBL/GenBank/DDBJ databases">
        <authorList>
            <person name="Chen Y."/>
            <person name="Dougan E. K."/>
            <person name="Chan C."/>
            <person name="Rhodes N."/>
            <person name="Thang M."/>
        </authorList>
    </citation>
    <scope>NUCLEOTIDE SEQUENCE</scope>
</reference>
<evidence type="ECO:0000313" key="8">
    <source>
        <dbReference type="Proteomes" id="UP001152797"/>
    </source>
</evidence>
<dbReference type="SMART" id="SM00220">
    <property type="entry name" value="S_TKc"/>
    <property type="match status" value="1"/>
</dbReference>
<dbReference type="InterPro" id="IPR011009">
    <property type="entry name" value="Kinase-like_dom_sf"/>
</dbReference>
<dbReference type="Proteomes" id="UP001152797">
    <property type="component" value="Unassembled WGS sequence"/>
</dbReference>
<keyword evidence="2 3" id="KW-0067">ATP-binding</keyword>
<evidence type="ECO:0000313" key="6">
    <source>
        <dbReference type="EMBL" id="CAI3976409.1"/>
    </source>
</evidence>
<dbReference type="EMBL" id="CAMXCT030000269">
    <property type="protein sequence ID" value="CAL4763721.1"/>
    <property type="molecule type" value="Genomic_DNA"/>
</dbReference>
<dbReference type="EMBL" id="CAMXCT010000269">
    <property type="protein sequence ID" value="CAI3976409.1"/>
    <property type="molecule type" value="Genomic_DNA"/>
</dbReference>
<keyword evidence="8" id="KW-1185">Reference proteome</keyword>
<keyword evidence="1 3" id="KW-0547">Nucleotide-binding</keyword>
<dbReference type="PROSITE" id="PS00108">
    <property type="entry name" value="PROTEIN_KINASE_ST"/>
    <property type="match status" value="1"/>
</dbReference>
<dbReference type="InterPro" id="IPR017441">
    <property type="entry name" value="Protein_kinase_ATP_BS"/>
</dbReference>
<comment type="similarity">
    <text evidence="4">Belongs to the protein kinase superfamily.</text>
</comment>
<proteinExistence type="inferred from homology"/>
<feature type="binding site" evidence="3">
    <location>
        <position position="27"/>
    </location>
    <ligand>
        <name>ATP</name>
        <dbReference type="ChEBI" id="CHEBI:30616"/>
    </ligand>
</feature>
<evidence type="ECO:0000256" key="2">
    <source>
        <dbReference type="ARBA" id="ARBA00022840"/>
    </source>
</evidence>
<gene>
    <name evidence="6" type="ORF">C1SCF055_LOCUS4631</name>
</gene>
<evidence type="ECO:0000256" key="1">
    <source>
        <dbReference type="ARBA" id="ARBA00022741"/>
    </source>
</evidence>